<evidence type="ECO:0000313" key="4">
    <source>
        <dbReference type="Proteomes" id="UP000034680"/>
    </source>
</evidence>
<dbReference type="Gene3D" id="3.30.560.10">
    <property type="entry name" value="Glucose Oxidase, domain 3"/>
    <property type="match status" value="1"/>
</dbReference>
<sequence>MLGWNAQDIQGKLRPTETEVAALGPYFQAAWDRESMPNPDKLVAIISVIAGRPSPGHRRPLPLHSSYHRISLLGPGTFTSPAPRWAIRSTFETGFFADAGQLGEEKHMWMCKKQREVIRRMPCCRGEMANCHPPFAAESRAACVRLTDGPQPAEMPDIEYSAEDDAILERWLRENVGTTWHPLGTCKMLPGEEMGVVHPSLDVYGVRGLKLTDLSIAPRNVAANTNNTVLAVGERAVDIIIKELGL</sequence>
<dbReference type="EMBL" id="LCUC01000113">
    <property type="protein sequence ID" value="KKY36614.1"/>
    <property type="molecule type" value="Genomic_DNA"/>
</dbReference>
<dbReference type="SUPFAM" id="SSF51905">
    <property type="entry name" value="FAD/NAD(P)-binding domain"/>
    <property type="match status" value="1"/>
</dbReference>
<feature type="domain" description="Glucose-methanol-choline oxidoreductase C-terminal" evidence="2">
    <location>
        <begin position="147"/>
        <end position="233"/>
    </location>
</feature>
<evidence type="ECO:0000313" key="3">
    <source>
        <dbReference type="EMBL" id="KKY36614.1"/>
    </source>
</evidence>
<dbReference type="AlphaFoldDB" id="A0A0G2FRL5"/>
<reference evidence="3 4" key="2">
    <citation type="submission" date="2015-05" db="EMBL/GenBank/DDBJ databases">
        <authorList>
            <person name="Morales-Cruz A."/>
            <person name="Amrine K.C."/>
            <person name="Cantu D."/>
        </authorList>
    </citation>
    <scope>NUCLEOTIDE SEQUENCE [LARGE SCALE GENOMIC DNA]</scope>
    <source>
        <strain evidence="3">DA912</strain>
    </source>
</reference>
<dbReference type="Pfam" id="PF05199">
    <property type="entry name" value="GMC_oxred_C"/>
    <property type="match status" value="1"/>
</dbReference>
<organism evidence="3 4">
    <name type="scientific">Diaporthe ampelina</name>
    <dbReference type="NCBI Taxonomy" id="1214573"/>
    <lineage>
        <taxon>Eukaryota</taxon>
        <taxon>Fungi</taxon>
        <taxon>Dikarya</taxon>
        <taxon>Ascomycota</taxon>
        <taxon>Pezizomycotina</taxon>
        <taxon>Sordariomycetes</taxon>
        <taxon>Sordariomycetidae</taxon>
        <taxon>Diaporthales</taxon>
        <taxon>Diaporthaceae</taxon>
        <taxon>Diaporthe</taxon>
    </lineage>
</organism>
<dbReference type="GO" id="GO:0050660">
    <property type="term" value="F:flavin adenine dinucleotide binding"/>
    <property type="evidence" value="ECO:0007669"/>
    <property type="project" value="InterPro"/>
</dbReference>
<dbReference type="InterPro" id="IPR012132">
    <property type="entry name" value="GMC_OxRdtase"/>
</dbReference>
<dbReference type="PANTHER" id="PTHR11552:SF78">
    <property type="entry name" value="GLUCOSE-METHANOL-CHOLINE OXIDOREDUCTASE N-TERMINAL DOMAIN-CONTAINING PROTEIN"/>
    <property type="match status" value="1"/>
</dbReference>
<name>A0A0G2FRL5_9PEZI</name>
<proteinExistence type="inferred from homology"/>
<evidence type="ECO:0000256" key="1">
    <source>
        <dbReference type="ARBA" id="ARBA00010790"/>
    </source>
</evidence>
<keyword evidence="4" id="KW-1185">Reference proteome</keyword>
<dbReference type="GO" id="GO:0016614">
    <property type="term" value="F:oxidoreductase activity, acting on CH-OH group of donors"/>
    <property type="evidence" value="ECO:0007669"/>
    <property type="project" value="InterPro"/>
</dbReference>
<dbReference type="InterPro" id="IPR036188">
    <property type="entry name" value="FAD/NAD-bd_sf"/>
</dbReference>
<comment type="caution">
    <text evidence="3">The sequence shown here is derived from an EMBL/GenBank/DDBJ whole genome shotgun (WGS) entry which is preliminary data.</text>
</comment>
<dbReference type="Gene3D" id="3.50.50.60">
    <property type="entry name" value="FAD/NAD(P)-binding domain"/>
    <property type="match status" value="1"/>
</dbReference>
<dbReference type="InterPro" id="IPR007867">
    <property type="entry name" value="GMC_OxRtase_C"/>
</dbReference>
<reference evidence="3 4" key="1">
    <citation type="submission" date="2015-05" db="EMBL/GenBank/DDBJ databases">
        <title>Distinctive expansion of gene families associated with plant cell wall degradation and secondary metabolism in the genomes of grapevine trunk pathogens.</title>
        <authorList>
            <person name="Lawrence D.P."/>
            <person name="Travadon R."/>
            <person name="Rolshausen P.E."/>
            <person name="Baumgartner K."/>
        </authorList>
    </citation>
    <scope>NUCLEOTIDE SEQUENCE [LARGE SCALE GENOMIC DNA]</scope>
    <source>
        <strain evidence="3">DA912</strain>
    </source>
</reference>
<dbReference type="PANTHER" id="PTHR11552">
    <property type="entry name" value="GLUCOSE-METHANOL-CHOLINE GMC OXIDOREDUCTASE"/>
    <property type="match status" value="1"/>
</dbReference>
<gene>
    <name evidence="3" type="ORF">UCDDA912_g03387</name>
</gene>
<dbReference type="Proteomes" id="UP000034680">
    <property type="component" value="Unassembled WGS sequence"/>
</dbReference>
<protein>
    <submittedName>
        <fullName evidence="3">Putative glucose-methanol-choline oxidoreductase</fullName>
    </submittedName>
</protein>
<accession>A0A0G2FRL5</accession>
<dbReference type="STRING" id="1214573.A0A0G2FRL5"/>
<dbReference type="OrthoDB" id="269227at2759"/>
<evidence type="ECO:0000259" key="2">
    <source>
        <dbReference type="Pfam" id="PF05199"/>
    </source>
</evidence>
<comment type="similarity">
    <text evidence="1">Belongs to the GMC oxidoreductase family.</text>
</comment>